<dbReference type="Pfam" id="PF00857">
    <property type="entry name" value="Isochorismatase"/>
    <property type="match status" value="1"/>
</dbReference>
<dbReference type="EMBL" id="DVHA01000045">
    <property type="protein sequence ID" value="HIR60225.1"/>
    <property type="molecule type" value="Genomic_DNA"/>
</dbReference>
<organism evidence="4 5">
    <name type="scientific">Candidatus Faecivivens stercoravium</name>
    <dbReference type="NCBI Taxonomy" id="2840803"/>
    <lineage>
        <taxon>Bacteria</taxon>
        <taxon>Bacillati</taxon>
        <taxon>Bacillota</taxon>
        <taxon>Clostridia</taxon>
        <taxon>Eubacteriales</taxon>
        <taxon>Oscillospiraceae</taxon>
        <taxon>Oscillospiraceae incertae sedis</taxon>
        <taxon>Candidatus Faecivivens</taxon>
    </lineage>
</organism>
<feature type="domain" description="Isochorismatase-like" evidence="3">
    <location>
        <begin position="4"/>
        <end position="169"/>
    </location>
</feature>
<evidence type="ECO:0000313" key="4">
    <source>
        <dbReference type="EMBL" id="HIR60225.1"/>
    </source>
</evidence>
<reference evidence="4" key="1">
    <citation type="submission" date="2020-10" db="EMBL/GenBank/DDBJ databases">
        <authorList>
            <person name="Gilroy R."/>
        </authorList>
    </citation>
    <scope>NUCLEOTIDE SEQUENCE</scope>
    <source>
        <strain evidence="4">CHK189-12415</strain>
    </source>
</reference>
<evidence type="ECO:0000259" key="3">
    <source>
        <dbReference type="Pfam" id="PF00857"/>
    </source>
</evidence>
<dbReference type="PANTHER" id="PTHR43540:SF6">
    <property type="entry name" value="ISOCHORISMATASE-LIKE DOMAIN-CONTAINING PROTEIN"/>
    <property type="match status" value="1"/>
</dbReference>
<comment type="caution">
    <text evidence="4">The sequence shown here is derived from an EMBL/GenBank/DDBJ whole genome shotgun (WGS) entry which is preliminary data.</text>
</comment>
<name>A0A9D1DW39_9FIRM</name>
<dbReference type="InterPro" id="IPR050272">
    <property type="entry name" value="Isochorismatase-like_hydrls"/>
</dbReference>
<dbReference type="AlphaFoldDB" id="A0A9D1DW39"/>
<dbReference type="SUPFAM" id="SSF52499">
    <property type="entry name" value="Isochorismatase-like hydrolases"/>
    <property type="match status" value="1"/>
</dbReference>
<dbReference type="InterPro" id="IPR036380">
    <property type="entry name" value="Isochorismatase-like_sf"/>
</dbReference>
<evidence type="ECO:0000256" key="2">
    <source>
        <dbReference type="ARBA" id="ARBA00022801"/>
    </source>
</evidence>
<keyword evidence="2 4" id="KW-0378">Hydrolase</keyword>
<proteinExistence type="inferred from homology"/>
<gene>
    <name evidence="4" type="ORF">IAB37_01435</name>
</gene>
<evidence type="ECO:0000256" key="1">
    <source>
        <dbReference type="ARBA" id="ARBA00006336"/>
    </source>
</evidence>
<protein>
    <submittedName>
        <fullName evidence="4">Cysteine hydrolase</fullName>
    </submittedName>
</protein>
<dbReference type="PANTHER" id="PTHR43540">
    <property type="entry name" value="PEROXYUREIDOACRYLATE/UREIDOACRYLATE AMIDOHYDROLASE-RELATED"/>
    <property type="match status" value="1"/>
</dbReference>
<comment type="similarity">
    <text evidence="1">Belongs to the isochorismatase family.</text>
</comment>
<dbReference type="Proteomes" id="UP000824241">
    <property type="component" value="Unassembled WGS sequence"/>
</dbReference>
<dbReference type="GO" id="GO:0016787">
    <property type="term" value="F:hydrolase activity"/>
    <property type="evidence" value="ECO:0007669"/>
    <property type="project" value="UniProtKB-KW"/>
</dbReference>
<dbReference type="CDD" id="cd00431">
    <property type="entry name" value="cysteine_hydrolases"/>
    <property type="match status" value="1"/>
</dbReference>
<dbReference type="Gene3D" id="3.40.50.850">
    <property type="entry name" value="Isochorismatase-like"/>
    <property type="match status" value="1"/>
</dbReference>
<dbReference type="InterPro" id="IPR000868">
    <property type="entry name" value="Isochorismatase-like_dom"/>
</dbReference>
<accession>A0A9D1DW39</accession>
<evidence type="ECO:0000313" key="5">
    <source>
        <dbReference type="Proteomes" id="UP000824241"/>
    </source>
</evidence>
<sequence>MQEILVVVDMQNDFVTGPLGTPEARTILPKVAEKVKNFPGRVLFTRDTHEENYLESREGKALPVPHCIRGTRGWEICPELETLRKEEPVDKPTFGSTGLGEVLRAADQYGEKIGKITLVGVCTDICVISNALLLRAFLPEAEIAVDAACCAGVTPESHQTALRAMKACQITIENE</sequence>
<reference evidence="4" key="2">
    <citation type="journal article" date="2021" name="PeerJ">
        <title>Extensive microbial diversity within the chicken gut microbiome revealed by metagenomics and culture.</title>
        <authorList>
            <person name="Gilroy R."/>
            <person name="Ravi A."/>
            <person name="Getino M."/>
            <person name="Pursley I."/>
            <person name="Horton D.L."/>
            <person name="Alikhan N.F."/>
            <person name="Baker D."/>
            <person name="Gharbi K."/>
            <person name="Hall N."/>
            <person name="Watson M."/>
            <person name="Adriaenssens E.M."/>
            <person name="Foster-Nyarko E."/>
            <person name="Jarju S."/>
            <person name="Secka A."/>
            <person name="Antonio M."/>
            <person name="Oren A."/>
            <person name="Chaudhuri R.R."/>
            <person name="La Ragione R."/>
            <person name="Hildebrand F."/>
            <person name="Pallen M.J."/>
        </authorList>
    </citation>
    <scope>NUCLEOTIDE SEQUENCE</scope>
    <source>
        <strain evidence="4">CHK189-12415</strain>
    </source>
</reference>